<dbReference type="Gene3D" id="3.40.50.1860">
    <property type="match status" value="2"/>
</dbReference>
<evidence type="ECO:0000313" key="3">
    <source>
        <dbReference type="EMBL" id="MCB8881968.1"/>
    </source>
</evidence>
<evidence type="ECO:0000256" key="1">
    <source>
        <dbReference type="ARBA" id="ARBA00007847"/>
    </source>
</evidence>
<accession>A0A963Z358</accession>
<dbReference type="NCBIfam" id="TIGR00035">
    <property type="entry name" value="asp_race"/>
    <property type="match status" value="1"/>
</dbReference>
<dbReference type="RefSeq" id="WP_227308620.1">
    <property type="nucleotide sequence ID" value="NZ_JAESVA010000005.1"/>
</dbReference>
<comment type="caution">
    <text evidence="3">The sequence shown here is derived from an EMBL/GenBank/DDBJ whole genome shotgun (WGS) entry which is preliminary data.</text>
</comment>
<organism evidence="3 4">
    <name type="scientific">Acidisoma cellulosilyticum</name>
    <dbReference type="NCBI Taxonomy" id="2802395"/>
    <lineage>
        <taxon>Bacteria</taxon>
        <taxon>Pseudomonadati</taxon>
        <taxon>Pseudomonadota</taxon>
        <taxon>Alphaproteobacteria</taxon>
        <taxon>Acetobacterales</taxon>
        <taxon>Acidocellaceae</taxon>
        <taxon>Acidisoma</taxon>
    </lineage>
</organism>
<keyword evidence="4" id="KW-1185">Reference proteome</keyword>
<dbReference type="EMBL" id="JAESVA010000005">
    <property type="protein sequence ID" value="MCB8881968.1"/>
    <property type="molecule type" value="Genomic_DNA"/>
</dbReference>
<dbReference type="InterPro" id="IPR015942">
    <property type="entry name" value="Asp/Glu/hydantoin_racemase"/>
</dbReference>
<keyword evidence="2" id="KW-0413">Isomerase</keyword>
<evidence type="ECO:0000313" key="4">
    <source>
        <dbReference type="Proteomes" id="UP000721844"/>
    </source>
</evidence>
<dbReference type="Proteomes" id="UP000721844">
    <property type="component" value="Unassembled WGS sequence"/>
</dbReference>
<dbReference type="InterPro" id="IPR004380">
    <property type="entry name" value="Asp_race"/>
</dbReference>
<protein>
    <submittedName>
        <fullName evidence="3">Aspartate/glutamate racemase family protein</fullName>
    </submittedName>
</protein>
<sequence>MKMIGLIGGMSWESSAEYYRIINQGVRDRLGPTVSAKCLLWSFNFAEIEALQHKGDWDALTTLMRDAARRLEDGGADLLLICTNTMHRMAPAVQAAVTIPLLHIADPTADRIKAAGFAKVGLLGTAFTMEQDFYKGRLVASHGLSVLVPGEEDRKLVHRIIYEELVAGQITAESREAYRGVIARLVENGAEAVILGCTEIMLLVRPQDSPVPLFDTTQIHAEAAVNAALAS</sequence>
<dbReference type="Pfam" id="PF01177">
    <property type="entry name" value="Asp_Glu_race"/>
    <property type="match status" value="1"/>
</dbReference>
<dbReference type="PANTHER" id="PTHR21198">
    <property type="entry name" value="GLUTAMATE RACEMASE"/>
    <property type="match status" value="1"/>
</dbReference>
<proteinExistence type="inferred from homology"/>
<evidence type="ECO:0000256" key="2">
    <source>
        <dbReference type="ARBA" id="ARBA00023235"/>
    </source>
</evidence>
<dbReference type="PANTHER" id="PTHR21198:SF7">
    <property type="entry name" value="ASPARTATE-GLUTAMATE RACEMASE FAMILY"/>
    <property type="match status" value="1"/>
</dbReference>
<gene>
    <name evidence="3" type="ORF">ACELLULO517_17115</name>
</gene>
<comment type="similarity">
    <text evidence="1">Belongs to the aspartate/glutamate racemases family.</text>
</comment>
<reference evidence="3 4" key="1">
    <citation type="journal article" date="2021" name="Microorganisms">
        <title>Acidisoma silvae sp. nov. and Acidisomacellulosilytica sp. nov., Two Acidophilic Bacteria Isolated from Decaying Wood, Hydrolyzing Cellulose and Producing Poly-3-hydroxybutyrate.</title>
        <authorList>
            <person name="Mieszkin S."/>
            <person name="Pouder E."/>
            <person name="Uroz S."/>
            <person name="Simon-Colin C."/>
            <person name="Alain K."/>
        </authorList>
    </citation>
    <scope>NUCLEOTIDE SEQUENCE [LARGE SCALE GENOMIC DNA]</scope>
    <source>
        <strain evidence="3 4">HW T5.17</strain>
    </source>
</reference>
<name>A0A963Z358_9PROT</name>
<dbReference type="SUPFAM" id="SSF53681">
    <property type="entry name" value="Aspartate/glutamate racemase"/>
    <property type="match status" value="2"/>
</dbReference>
<dbReference type="GO" id="GO:0047661">
    <property type="term" value="F:amino-acid racemase activity"/>
    <property type="evidence" value="ECO:0007669"/>
    <property type="project" value="InterPro"/>
</dbReference>
<dbReference type="AlphaFoldDB" id="A0A963Z358"/>
<dbReference type="InterPro" id="IPR001920">
    <property type="entry name" value="Asp/Glu_race"/>
</dbReference>